<evidence type="ECO:0000313" key="4">
    <source>
        <dbReference type="Proteomes" id="UP000003178"/>
    </source>
</evidence>
<feature type="transmembrane region" description="Helical" evidence="1">
    <location>
        <begin position="12"/>
        <end position="43"/>
    </location>
</feature>
<comment type="caution">
    <text evidence="3">The sequence shown here is derived from an EMBL/GenBank/DDBJ whole genome shotgun (WGS) entry which is preliminary data.</text>
</comment>
<feature type="transmembrane region" description="Helical" evidence="1">
    <location>
        <begin position="164"/>
        <end position="186"/>
    </location>
</feature>
<dbReference type="eggNOG" id="ENOG502ZYP7">
    <property type="taxonomic scope" value="Bacteria"/>
</dbReference>
<dbReference type="Proteomes" id="UP000003178">
    <property type="component" value="Unassembled WGS sequence"/>
</dbReference>
<dbReference type="OrthoDB" id="4484645at2"/>
<proteinExistence type="predicted"/>
<feature type="transmembrane region" description="Helical" evidence="1">
    <location>
        <begin position="96"/>
        <end position="116"/>
    </location>
</feature>
<dbReference type="RefSeq" id="WP_006439333.1">
    <property type="nucleotide sequence ID" value="NZ_DS995355.1"/>
</dbReference>
<protein>
    <recommendedName>
        <fullName evidence="2">DUF7973 domain-containing protein</fullName>
    </recommendedName>
</protein>
<keyword evidence="1" id="KW-1133">Transmembrane helix</keyword>
<organism evidence="3 4">
    <name type="scientific">Peptacetobacter hiranonis (strain DSM 13275 / JCM 10541 / KCTC 15199 / TO-931)</name>
    <name type="common">Clostridium hiranonis</name>
    <dbReference type="NCBI Taxonomy" id="500633"/>
    <lineage>
        <taxon>Bacteria</taxon>
        <taxon>Bacillati</taxon>
        <taxon>Bacillota</taxon>
        <taxon>Clostridia</taxon>
        <taxon>Peptostreptococcales</taxon>
        <taxon>Peptostreptococcaceae</taxon>
        <taxon>Peptacetobacter</taxon>
    </lineage>
</organism>
<dbReference type="EMBL" id="ABWP01000012">
    <property type="protein sequence ID" value="EEA85932.1"/>
    <property type="molecule type" value="Genomic_DNA"/>
</dbReference>
<dbReference type="STRING" id="500633.CLOHIR_00411"/>
<feature type="transmembrane region" description="Helical" evidence="1">
    <location>
        <begin position="122"/>
        <end position="143"/>
    </location>
</feature>
<feature type="domain" description="DUF7973" evidence="2">
    <location>
        <begin position="195"/>
        <end position="286"/>
    </location>
</feature>
<feature type="transmembrane region" description="Helical" evidence="1">
    <location>
        <begin position="198"/>
        <end position="221"/>
    </location>
</feature>
<gene>
    <name evidence="3" type="ORF">CLOHIR_00411</name>
</gene>
<keyword evidence="4" id="KW-1185">Reference proteome</keyword>
<dbReference type="InterPro" id="IPR058279">
    <property type="entry name" value="DUF7973"/>
</dbReference>
<sequence>MDLNLLIAAFGGGVIGAAFGAIPAFIITGILAIAGGLIAMAGIPELSVGSITFGVFWGPHIAFTGAAAATAVAALKRHKVESSGDVLTPLYTTKDIPTLLSGGAFAVVGFLFYTLFTTKLSFLQTDAPGASVFCTLMLCRLIIGKTGPVGSLKEKRDWIPKAESGVFVDLILGAAFGLVIGAVGYVMNSLGISPEAMASYPVVCFGISAASLIFLQAGFGIPITHHISFPAALAYVLSGNILVAVLVGAINAVAWHFAGNIINTNGDTYIDPPATVIMISVALINLIF</sequence>
<feature type="transmembrane region" description="Helical" evidence="1">
    <location>
        <begin position="55"/>
        <end position="75"/>
    </location>
</feature>
<reference evidence="3 4" key="1">
    <citation type="submission" date="2008-09" db="EMBL/GenBank/DDBJ databases">
        <authorList>
            <person name="Fulton L."/>
            <person name="Clifton S."/>
            <person name="Fulton B."/>
            <person name="Xu J."/>
            <person name="Minx P."/>
            <person name="Pepin K.H."/>
            <person name="Johnson M."/>
            <person name="Thiruvilangam P."/>
            <person name="Bhonagiri V."/>
            <person name="Nash W.E."/>
            <person name="Mardis E.R."/>
            <person name="Wilson R.K."/>
        </authorList>
    </citation>
    <scope>NUCLEOTIDE SEQUENCE [LARGE SCALE GENOMIC DNA]</scope>
    <source>
        <strain evidence="3 4">DSM 13275</strain>
    </source>
</reference>
<feature type="transmembrane region" description="Helical" evidence="1">
    <location>
        <begin position="269"/>
        <end position="287"/>
    </location>
</feature>
<evidence type="ECO:0000259" key="2">
    <source>
        <dbReference type="Pfam" id="PF25928"/>
    </source>
</evidence>
<keyword evidence="1" id="KW-0812">Transmembrane</keyword>
<feature type="domain" description="DUF7973" evidence="2">
    <location>
        <begin position="2"/>
        <end position="144"/>
    </location>
</feature>
<dbReference type="HOGENOM" id="CLU_077325_0_0_9"/>
<reference evidence="3 4" key="2">
    <citation type="submission" date="2008-10" db="EMBL/GenBank/DDBJ databases">
        <title>Draft genome sequence of Clostridium hiranonis (DSM 13275).</title>
        <authorList>
            <person name="Sudarsanam P."/>
            <person name="Ley R."/>
            <person name="Guruge J."/>
            <person name="Turnbaugh P.J."/>
            <person name="Mahowald M."/>
            <person name="Liep D."/>
            <person name="Gordon J."/>
        </authorList>
    </citation>
    <scope>NUCLEOTIDE SEQUENCE [LARGE SCALE GENOMIC DNA]</scope>
    <source>
        <strain evidence="3 4">DSM 13275</strain>
    </source>
</reference>
<evidence type="ECO:0000313" key="3">
    <source>
        <dbReference type="EMBL" id="EEA85932.1"/>
    </source>
</evidence>
<name>B6FX12_PEPHT</name>
<dbReference type="AlphaFoldDB" id="B6FX12"/>
<accession>B6FX12</accession>
<evidence type="ECO:0000256" key="1">
    <source>
        <dbReference type="SAM" id="Phobius"/>
    </source>
</evidence>
<feature type="transmembrane region" description="Helical" evidence="1">
    <location>
        <begin position="233"/>
        <end position="257"/>
    </location>
</feature>
<dbReference type="Pfam" id="PF25928">
    <property type="entry name" value="DUF7973"/>
    <property type="match status" value="2"/>
</dbReference>
<keyword evidence="1" id="KW-0472">Membrane</keyword>